<protein>
    <submittedName>
        <fullName evidence="1">Uncharacterized protein</fullName>
    </submittedName>
</protein>
<gene>
    <name evidence="1" type="ORF">RV14_GL001918</name>
</gene>
<keyword evidence="2" id="KW-1185">Reference proteome</keyword>
<comment type="caution">
    <text evidence="1">The sequence shown here is derived from an EMBL/GenBank/DDBJ whole genome shotgun (WGS) entry which is preliminary data.</text>
</comment>
<name>A0A1L8W6A7_9ENTE</name>
<evidence type="ECO:0000313" key="1">
    <source>
        <dbReference type="EMBL" id="OJG76589.1"/>
    </source>
</evidence>
<evidence type="ECO:0000313" key="2">
    <source>
        <dbReference type="Proteomes" id="UP000182152"/>
    </source>
</evidence>
<sequence length="229" mass="27417">MMTDIDDPEIKKVFLEYERKPNYNTSDWDQKYVDTFDDFKRIVAGVEKIKEAKKLIEDKELTSDNFDYIFERLGYLSSFNDEAYVEEINYKYNEFFSYLLKVKGNDINLLDTEDIKVSINDSFNRNFSTIGQYYKIFSSIVQFINTNVEDSKKFNVYIEHLCADMSIIEEILLFYYIEYTDLGENIKEKLYGSNIFRDLKNINYSSNPNNLDFFYDTDLNDLEKYNLKK</sequence>
<accession>A0A1L8W6A7</accession>
<organism evidence="1 2">
    <name type="scientific">Enterococcus ratti</name>
    <dbReference type="NCBI Taxonomy" id="150033"/>
    <lineage>
        <taxon>Bacteria</taxon>
        <taxon>Bacillati</taxon>
        <taxon>Bacillota</taxon>
        <taxon>Bacilli</taxon>
        <taxon>Lactobacillales</taxon>
        <taxon>Enterococcaceae</taxon>
        <taxon>Enterococcus</taxon>
    </lineage>
</organism>
<dbReference type="AlphaFoldDB" id="A0A1L8W6A7"/>
<reference evidence="1 2" key="1">
    <citation type="submission" date="2014-12" db="EMBL/GenBank/DDBJ databases">
        <title>Draft genome sequences of 29 type strains of Enterococci.</title>
        <authorList>
            <person name="Zhong Z."/>
            <person name="Sun Z."/>
            <person name="Liu W."/>
            <person name="Zhang W."/>
            <person name="Zhang H."/>
        </authorList>
    </citation>
    <scope>NUCLEOTIDE SEQUENCE [LARGE SCALE GENOMIC DNA]</scope>
    <source>
        <strain evidence="1 2">DSM 15687</strain>
    </source>
</reference>
<dbReference type="EMBL" id="JXLB01000052">
    <property type="protein sequence ID" value="OJG76589.1"/>
    <property type="molecule type" value="Genomic_DNA"/>
</dbReference>
<dbReference type="Proteomes" id="UP000182152">
    <property type="component" value="Unassembled WGS sequence"/>
</dbReference>
<proteinExistence type="predicted"/>